<dbReference type="Gene3D" id="1.10.1750.10">
    <property type="match status" value="1"/>
</dbReference>
<evidence type="ECO:0000313" key="2">
    <source>
        <dbReference type="EMBL" id="NYY93818.1"/>
    </source>
</evidence>
<reference evidence="3 4" key="1">
    <citation type="journal article" date="2017" name="Syst. Appl. Microbiol.">
        <title>Soybeans inoculated with root zone soils of Canadian native legumes harbour diverse and novel Bradyrhizobium spp. that possess agricultural potential.</title>
        <authorList>
            <person name="Bromfield E.S.P."/>
            <person name="Cloutier S."/>
            <person name="Tambong J.T."/>
            <person name="Tran Thi T.V."/>
        </authorList>
    </citation>
    <scope>NUCLEOTIDE SEQUENCE [LARGE SCALE GENOMIC DNA]</scope>
    <source>
        <strain evidence="3 4">323S2</strain>
    </source>
</reference>
<proteinExistence type="predicted"/>
<dbReference type="EMBL" id="CP088280">
    <property type="protein sequence ID" value="UGX90282.1"/>
    <property type="molecule type" value="Genomic_DNA"/>
</dbReference>
<reference evidence="3 4" key="3">
    <citation type="journal article" date="2022" name="Int. J. Syst. Evol. Microbiol.">
        <title>Strains of Bradyrhizobium barranii sp. nov. associated with legumes native to Canada are symbionts of soybeans and belong to different subspecies (subsp. barranii subsp. nov. and subsp. apii subsp. nov.) and symbiovars (sv. glycinearum and sv. septentrionale).</title>
        <authorList>
            <person name="Bromfield E.S.P."/>
            <person name="Cloutier S."/>
            <person name="Wasai-Hara S."/>
            <person name="Minamisawa K."/>
        </authorList>
    </citation>
    <scope>NUCLEOTIDE SEQUENCE [LARGE SCALE GENOMIC DNA]</scope>
    <source>
        <strain evidence="3 4">323S2</strain>
    </source>
</reference>
<dbReference type="InterPro" id="IPR013159">
    <property type="entry name" value="DnaA_C"/>
</dbReference>
<dbReference type="GO" id="GO:0006270">
    <property type="term" value="P:DNA replication initiation"/>
    <property type="evidence" value="ECO:0007669"/>
    <property type="project" value="InterPro"/>
</dbReference>
<feature type="domain" description="Chromosomal replication initiator DnaA C-terminal" evidence="1">
    <location>
        <begin position="65"/>
        <end position="133"/>
    </location>
</feature>
<reference evidence="2" key="2">
    <citation type="submission" date="2020-06" db="EMBL/GenBank/DDBJ databases">
        <title>Whole Genome Sequence of Bradyrhizobium sp. Strain 323S2.</title>
        <authorList>
            <person name="Bromfield E.S.P."/>
        </authorList>
    </citation>
    <scope>NUCLEOTIDE SEQUENCE [LARGE SCALE GENOMIC DNA]</scope>
    <source>
        <strain evidence="2">323S2</strain>
    </source>
</reference>
<evidence type="ECO:0000313" key="4">
    <source>
        <dbReference type="Proteomes" id="UP000564836"/>
    </source>
</evidence>
<protein>
    <recommendedName>
        <fullName evidence="1">Chromosomal replication initiator DnaA C-terminal domain-containing protein</fullName>
    </recommendedName>
</protein>
<dbReference type="AlphaFoldDB" id="A0A7Z0QG44"/>
<dbReference type="SUPFAM" id="SSF48295">
    <property type="entry name" value="TrpR-like"/>
    <property type="match status" value="1"/>
</dbReference>
<dbReference type="GO" id="GO:0006275">
    <property type="term" value="P:regulation of DNA replication"/>
    <property type="evidence" value="ECO:0007669"/>
    <property type="project" value="InterPro"/>
</dbReference>
<dbReference type="EMBL" id="JACBFH010000001">
    <property type="protein sequence ID" value="NYY93818.1"/>
    <property type="molecule type" value="Genomic_DNA"/>
</dbReference>
<organism evidence="2">
    <name type="scientific">Bradyrhizobium barranii subsp. barranii</name>
    <dbReference type="NCBI Taxonomy" id="2823807"/>
    <lineage>
        <taxon>Bacteria</taxon>
        <taxon>Pseudomonadati</taxon>
        <taxon>Pseudomonadota</taxon>
        <taxon>Alphaproteobacteria</taxon>
        <taxon>Hyphomicrobiales</taxon>
        <taxon>Nitrobacteraceae</taxon>
        <taxon>Bradyrhizobium</taxon>
        <taxon>Bradyrhizobium barranii</taxon>
    </lineage>
</organism>
<dbReference type="SMART" id="SM00760">
    <property type="entry name" value="Bac_DnaA_C"/>
    <property type="match status" value="1"/>
</dbReference>
<sequence>MRDPDGTSFAPPLIVTRLGEVLAIEAAPRRGSPPRQLLSAQDVRVMLLAEREFLRQRAARSYMKQCDQAFAAIVIGYGIQPSIVLRSDRDPELIEVRQKMMAFVAVRTGATHRQVGLVFKRDHSSVGSACAKYAAAIRATISVIHPTSEPDAETGA</sequence>
<evidence type="ECO:0000313" key="3">
    <source>
        <dbReference type="EMBL" id="UGX90282.1"/>
    </source>
</evidence>
<dbReference type="Proteomes" id="UP000564836">
    <property type="component" value="Chromosome"/>
</dbReference>
<dbReference type="GO" id="GO:0005524">
    <property type="term" value="F:ATP binding"/>
    <property type="evidence" value="ECO:0007669"/>
    <property type="project" value="InterPro"/>
</dbReference>
<accession>A0A7Z0QG44</accession>
<dbReference type="RefSeq" id="WP_166352213.1">
    <property type="nucleotide sequence ID" value="NZ_CP088280.1"/>
</dbReference>
<dbReference type="GO" id="GO:0043565">
    <property type="term" value="F:sequence-specific DNA binding"/>
    <property type="evidence" value="ECO:0007669"/>
    <property type="project" value="InterPro"/>
</dbReference>
<dbReference type="InterPro" id="IPR010921">
    <property type="entry name" value="Trp_repressor/repl_initiator"/>
</dbReference>
<name>A0A7Z0QG44_9BRAD</name>
<gene>
    <name evidence="3" type="ORF">G6321_00031095</name>
    <name evidence="2" type="ORF">G6321_37175</name>
</gene>
<evidence type="ECO:0000259" key="1">
    <source>
        <dbReference type="SMART" id="SM00760"/>
    </source>
</evidence>